<reference evidence="2" key="1">
    <citation type="journal article" date="2020" name="Stud. Mycol.">
        <title>101 Dothideomycetes genomes: a test case for predicting lifestyles and emergence of pathogens.</title>
        <authorList>
            <person name="Haridas S."/>
            <person name="Albert R."/>
            <person name="Binder M."/>
            <person name="Bloem J."/>
            <person name="Labutti K."/>
            <person name="Salamov A."/>
            <person name="Andreopoulos B."/>
            <person name="Baker S."/>
            <person name="Barry K."/>
            <person name="Bills G."/>
            <person name="Bluhm B."/>
            <person name="Cannon C."/>
            <person name="Castanera R."/>
            <person name="Culley D."/>
            <person name="Daum C."/>
            <person name="Ezra D."/>
            <person name="Gonzalez J."/>
            <person name="Henrissat B."/>
            <person name="Kuo A."/>
            <person name="Liang C."/>
            <person name="Lipzen A."/>
            <person name="Lutzoni F."/>
            <person name="Magnuson J."/>
            <person name="Mondo S."/>
            <person name="Nolan M."/>
            <person name="Ohm R."/>
            <person name="Pangilinan J."/>
            <person name="Park H.-J."/>
            <person name="Ramirez L."/>
            <person name="Alfaro M."/>
            <person name="Sun H."/>
            <person name="Tritt A."/>
            <person name="Yoshinaga Y."/>
            <person name="Zwiers L.-H."/>
            <person name="Turgeon B."/>
            <person name="Goodwin S."/>
            <person name="Spatafora J."/>
            <person name="Crous P."/>
            <person name="Grigoriev I."/>
        </authorList>
    </citation>
    <scope>NUCLEOTIDE SEQUENCE</scope>
    <source>
        <strain evidence="2">CBS 113389</strain>
    </source>
</reference>
<sequence>MSLKQAYSMAHTAQCRLQIAAGRPDRDLRFVVGHLMHYEALRLRIVEIEHDISKTERSSLAFQGTGHVGKNAIAPPKSAAGGRRSPPPPVTNYSDSDSDDDSLSGSDGLDDGEDDGLGLERFPSGAARPARPPPELVPDTGDDPDEDADAISLEDPDEATLESALKGDGDADLAKLYNQIRGCECCPQHQAAPVVEKLWELPPEQGQREGITRAVAQVAA</sequence>
<evidence type="ECO:0000313" key="2">
    <source>
        <dbReference type="EMBL" id="KAF2481976.1"/>
    </source>
</evidence>
<feature type="compositionally biased region" description="Acidic residues" evidence="1">
    <location>
        <begin position="140"/>
        <end position="156"/>
    </location>
</feature>
<accession>A0A6A6PQ96</accession>
<dbReference type="GeneID" id="54476553"/>
<name>A0A6A6PQ96_9PEZI</name>
<gene>
    <name evidence="2" type="ORF">BDY17DRAFT_311586</name>
</gene>
<organism evidence="2 3">
    <name type="scientific">Neohortaea acidophila</name>
    <dbReference type="NCBI Taxonomy" id="245834"/>
    <lineage>
        <taxon>Eukaryota</taxon>
        <taxon>Fungi</taxon>
        <taxon>Dikarya</taxon>
        <taxon>Ascomycota</taxon>
        <taxon>Pezizomycotina</taxon>
        <taxon>Dothideomycetes</taxon>
        <taxon>Dothideomycetidae</taxon>
        <taxon>Mycosphaerellales</taxon>
        <taxon>Teratosphaeriaceae</taxon>
        <taxon>Neohortaea</taxon>
    </lineage>
</organism>
<dbReference type="Proteomes" id="UP000799767">
    <property type="component" value="Unassembled WGS sequence"/>
</dbReference>
<evidence type="ECO:0000256" key="1">
    <source>
        <dbReference type="SAM" id="MobiDB-lite"/>
    </source>
</evidence>
<feature type="region of interest" description="Disordered" evidence="1">
    <location>
        <begin position="63"/>
        <end position="156"/>
    </location>
</feature>
<keyword evidence="3" id="KW-1185">Reference proteome</keyword>
<dbReference type="EMBL" id="MU001637">
    <property type="protein sequence ID" value="KAF2481976.1"/>
    <property type="molecule type" value="Genomic_DNA"/>
</dbReference>
<dbReference type="RefSeq" id="XP_033588546.1">
    <property type="nucleotide sequence ID" value="XM_033735551.1"/>
</dbReference>
<feature type="compositionally biased region" description="Acidic residues" evidence="1">
    <location>
        <begin position="96"/>
        <end position="117"/>
    </location>
</feature>
<dbReference type="AlphaFoldDB" id="A0A6A6PQ96"/>
<dbReference type="OrthoDB" id="3938221at2759"/>
<proteinExistence type="predicted"/>
<evidence type="ECO:0000313" key="3">
    <source>
        <dbReference type="Proteomes" id="UP000799767"/>
    </source>
</evidence>
<protein>
    <submittedName>
        <fullName evidence="2">Uncharacterized protein</fullName>
    </submittedName>
</protein>